<dbReference type="SUPFAM" id="SSF51905">
    <property type="entry name" value="FAD/NAD(P)-binding domain"/>
    <property type="match status" value="1"/>
</dbReference>
<dbReference type="PANTHER" id="PTHR43539">
    <property type="entry name" value="FLAVIN-BINDING MONOOXYGENASE-LIKE PROTEIN (AFU_ORTHOLOGUE AFUA_4G09220)"/>
    <property type="match status" value="1"/>
</dbReference>
<dbReference type="PANTHER" id="PTHR43539:SF68">
    <property type="entry name" value="FLAVIN-BINDING MONOOXYGENASE-LIKE PROTEIN (AFU_ORTHOLOGUE AFUA_4G09220)"/>
    <property type="match status" value="1"/>
</dbReference>
<evidence type="ECO:0000313" key="5">
    <source>
        <dbReference type="Proteomes" id="UP000218811"/>
    </source>
</evidence>
<dbReference type="GO" id="GO:0004499">
    <property type="term" value="F:N,N-dimethylaniline monooxygenase activity"/>
    <property type="evidence" value="ECO:0007669"/>
    <property type="project" value="InterPro"/>
</dbReference>
<dbReference type="InterPro" id="IPR020946">
    <property type="entry name" value="Flavin_mOase-like"/>
</dbReference>
<reference evidence="4 5" key="1">
    <citation type="journal article" date="2012" name="Science">
        <title>The Paleozoic origin of enzymatic lignin decomposition reconstructed from 31 fungal genomes.</title>
        <authorList>
            <person name="Floudas D."/>
            <person name="Binder M."/>
            <person name="Riley R."/>
            <person name="Barry K."/>
            <person name="Blanchette R.A."/>
            <person name="Henrissat B."/>
            <person name="Martinez A.T."/>
            <person name="Otillar R."/>
            <person name="Spatafora J.W."/>
            <person name="Yadav J.S."/>
            <person name="Aerts A."/>
            <person name="Benoit I."/>
            <person name="Boyd A."/>
            <person name="Carlson A."/>
            <person name="Copeland A."/>
            <person name="Coutinho P.M."/>
            <person name="de Vries R.P."/>
            <person name="Ferreira P."/>
            <person name="Findley K."/>
            <person name="Foster B."/>
            <person name="Gaskell J."/>
            <person name="Glotzer D."/>
            <person name="Gorecki P."/>
            <person name="Heitman J."/>
            <person name="Hesse C."/>
            <person name="Hori C."/>
            <person name="Igarashi K."/>
            <person name="Jurgens J.A."/>
            <person name="Kallen N."/>
            <person name="Kersten P."/>
            <person name="Kohler A."/>
            <person name="Kuees U."/>
            <person name="Kumar T.K.A."/>
            <person name="Kuo A."/>
            <person name="LaButti K."/>
            <person name="Larrondo L.F."/>
            <person name="Lindquist E."/>
            <person name="Ling A."/>
            <person name="Lombard V."/>
            <person name="Lucas S."/>
            <person name="Lundell T."/>
            <person name="Martin R."/>
            <person name="McLaughlin D.J."/>
            <person name="Morgenstern I."/>
            <person name="Morin E."/>
            <person name="Murat C."/>
            <person name="Nagy L.G."/>
            <person name="Nolan M."/>
            <person name="Ohm R.A."/>
            <person name="Patyshakuliyeva A."/>
            <person name="Rokas A."/>
            <person name="Ruiz-Duenas F.J."/>
            <person name="Sabat G."/>
            <person name="Salamov A."/>
            <person name="Samejima M."/>
            <person name="Schmutz J."/>
            <person name="Slot J.C."/>
            <person name="St John F."/>
            <person name="Stenlid J."/>
            <person name="Sun H."/>
            <person name="Sun S."/>
            <person name="Syed K."/>
            <person name="Tsang A."/>
            <person name="Wiebenga A."/>
            <person name="Young D."/>
            <person name="Pisabarro A."/>
            <person name="Eastwood D.C."/>
            <person name="Martin F."/>
            <person name="Cullen D."/>
            <person name="Grigoriev I.V."/>
            <person name="Hibbett D.S."/>
        </authorList>
    </citation>
    <scope>NUCLEOTIDE SEQUENCE [LARGE SCALE GENOMIC DNA]</scope>
    <source>
        <strain evidence="4 5">MD-104</strain>
    </source>
</reference>
<dbReference type="Proteomes" id="UP000218811">
    <property type="component" value="Unassembled WGS sequence"/>
</dbReference>
<keyword evidence="3" id="KW-0560">Oxidoreductase</keyword>
<gene>
    <name evidence="4" type="ORF">WOLCODRAFT_159198</name>
</gene>
<dbReference type="GO" id="GO:0050661">
    <property type="term" value="F:NADP binding"/>
    <property type="evidence" value="ECO:0007669"/>
    <property type="project" value="InterPro"/>
</dbReference>
<evidence type="ECO:0000313" key="4">
    <source>
        <dbReference type="EMBL" id="PCH39608.1"/>
    </source>
</evidence>
<organism evidence="4 5">
    <name type="scientific">Wolfiporia cocos (strain MD-104)</name>
    <name type="common">Brown rot fungus</name>
    <dbReference type="NCBI Taxonomy" id="742152"/>
    <lineage>
        <taxon>Eukaryota</taxon>
        <taxon>Fungi</taxon>
        <taxon>Dikarya</taxon>
        <taxon>Basidiomycota</taxon>
        <taxon>Agaricomycotina</taxon>
        <taxon>Agaricomycetes</taxon>
        <taxon>Polyporales</taxon>
        <taxon>Phaeolaceae</taxon>
        <taxon>Wolfiporia</taxon>
    </lineage>
</organism>
<dbReference type="OMA" id="HARISAY"/>
<proteinExistence type="predicted"/>
<dbReference type="Pfam" id="PF00743">
    <property type="entry name" value="FMO-like"/>
    <property type="match status" value="1"/>
</dbReference>
<evidence type="ECO:0000256" key="3">
    <source>
        <dbReference type="ARBA" id="ARBA00023002"/>
    </source>
</evidence>
<keyword evidence="1" id="KW-0285">Flavoprotein</keyword>
<dbReference type="Gene3D" id="3.50.50.60">
    <property type="entry name" value="FAD/NAD(P)-binding domain"/>
    <property type="match status" value="1"/>
</dbReference>
<keyword evidence="2" id="KW-0274">FAD</keyword>
<dbReference type="OrthoDB" id="74360at2759"/>
<dbReference type="GO" id="GO:0050660">
    <property type="term" value="F:flavin adenine dinucleotide binding"/>
    <property type="evidence" value="ECO:0007669"/>
    <property type="project" value="InterPro"/>
</dbReference>
<accession>A0A2H3JPF3</accession>
<dbReference type="InterPro" id="IPR036188">
    <property type="entry name" value="FAD/NAD-bd_sf"/>
</dbReference>
<dbReference type="AlphaFoldDB" id="A0A2H3JPF3"/>
<dbReference type="STRING" id="742152.A0A2H3JPF3"/>
<evidence type="ECO:0000256" key="2">
    <source>
        <dbReference type="ARBA" id="ARBA00022827"/>
    </source>
</evidence>
<evidence type="ECO:0000256" key="1">
    <source>
        <dbReference type="ARBA" id="ARBA00022630"/>
    </source>
</evidence>
<name>A0A2H3JPF3_WOLCO</name>
<dbReference type="EMBL" id="KB468020">
    <property type="protein sequence ID" value="PCH39608.1"/>
    <property type="molecule type" value="Genomic_DNA"/>
</dbReference>
<keyword evidence="5" id="KW-1185">Reference proteome</keyword>
<sequence>MSDLKHIVETWLHQFARAAEAGDAGAVTQAILPHGWLRDMLILTWDMRALEGHARISAYLANTLAPAQMYNFELDNETGMQPEVVLHDGVGGGFRFETPTRRGRGYVRLLKDAHGEWKALALFLMLDQIKNHEELGPELGTYEGHTLAWEDVNKARRARIENDPYVIVMGAGQTGLNIAARLKYLDIPTIVLEKKNRVGDQWRERYPTLSLHSIRSHHTLAYQPYPKNWPIFTPRDKMADWLEQYSVSQDLVVWTNSYVKNGGTYDPVKNRWSIIVDHNGVEVELHPAHIVSAVGSTGPPHVPDAPGRESFKGLAIHSSQYPGGEQFSGKHTIVVGACQSASDIALDLAFRGAKTVTMVQRSTTCVVSIDTAAGAEAALYPDGVPLEVSDIKFNAIPFGLGKQIAREENQWAKETVLHTKLKNSGLNLNMGDNGAGHVFLIYERLGGYWWDVGLADYIETGKVKIKQGVEVKRFDESGIVFTDDTKLPADLVLFATGWHDPRETLKDMFGAEMIDRTKPAWGLDEEGEINGCCRPTGQPGLWYAGGDFATTRFYSKPLALQIKAQQVGLISNA</sequence>
<protein>
    <submittedName>
        <fullName evidence="4">FAD/NAD(P)-binding domain-containing protein</fullName>
    </submittedName>
</protein>
<dbReference type="InterPro" id="IPR050982">
    <property type="entry name" value="Auxin_biosynth/cation_transpt"/>
</dbReference>